<keyword evidence="4 5" id="KW-0472">Membrane</keyword>
<accession>A0A2S1LRS0</accession>
<dbReference type="Proteomes" id="UP000244677">
    <property type="component" value="Chromosome"/>
</dbReference>
<protein>
    <recommendedName>
        <fullName evidence="8">DoxX family protein</fullName>
    </recommendedName>
</protein>
<dbReference type="EMBL" id="CP020919">
    <property type="protein sequence ID" value="AWG26362.1"/>
    <property type="molecule type" value="Genomic_DNA"/>
</dbReference>
<dbReference type="Pfam" id="PF13564">
    <property type="entry name" value="DoxX_2"/>
    <property type="match status" value="1"/>
</dbReference>
<feature type="transmembrane region" description="Helical" evidence="5">
    <location>
        <begin position="50"/>
        <end position="75"/>
    </location>
</feature>
<comment type="subcellular location">
    <subcellularLocation>
        <location evidence="1">Membrane</location>
        <topology evidence="1">Multi-pass membrane protein</topology>
    </subcellularLocation>
</comment>
<dbReference type="InterPro" id="IPR032808">
    <property type="entry name" value="DoxX"/>
</dbReference>
<evidence type="ECO:0008006" key="8">
    <source>
        <dbReference type="Google" id="ProtNLM"/>
    </source>
</evidence>
<organism evidence="6 7">
    <name type="scientific">Flavobacterium kingsejongi</name>
    <dbReference type="NCBI Taxonomy" id="1678728"/>
    <lineage>
        <taxon>Bacteria</taxon>
        <taxon>Pseudomonadati</taxon>
        <taxon>Bacteroidota</taxon>
        <taxon>Flavobacteriia</taxon>
        <taxon>Flavobacteriales</taxon>
        <taxon>Flavobacteriaceae</taxon>
        <taxon>Flavobacterium</taxon>
    </lineage>
</organism>
<keyword evidence="3 5" id="KW-1133">Transmembrane helix</keyword>
<sequence length="135" mass="15170">MQKKVTSYSILILSTALGLFFIYKGLNKHFLSPCKTYGSDSPLPEDYKNLMTALCSSGFTKVVGFIEILSGILLLIPRTRILGVLFLTPVIVTIFLFHLLIDNRPHELIETGIPLVLTLTILVWGYTKWKGILDK</sequence>
<dbReference type="RefSeq" id="WP_108737886.1">
    <property type="nucleotide sequence ID" value="NZ_CP020919.1"/>
</dbReference>
<evidence type="ECO:0000256" key="2">
    <source>
        <dbReference type="ARBA" id="ARBA00022692"/>
    </source>
</evidence>
<name>A0A2S1LRS0_9FLAO</name>
<evidence type="ECO:0000256" key="5">
    <source>
        <dbReference type="SAM" id="Phobius"/>
    </source>
</evidence>
<feature type="transmembrane region" description="Helical" evidence="5">
    <location>
        <begin position="107"/>
        <end position="126"/>
    </location>
</feature>
<evidence type="ECO:0000313" key="7">
    <source>
        <dbReference type="Proteomes" id="UP000244677"/>
    </source>
</evidence>
<dbReference type="AlphaFoldDB" id="A0A2S1LRS0"/>
<reference evidence="6 7" key="1">
    <citation type="submission" date="2017-04" db="EMBL/GenBank/DDBJ databases">
        <title>Complete genome sequence of Flavobacterium kingsejong AJ004.</title>
        <authorList>
            <person name="Lee P.C."/>
        </authorList>
    </citation>
    <scope>NUCLEOTIDE SEQUENCE [LARGE SCALE GENOMIC DNA]</scope>
    <source>
        <strain evidence="6 7">AJ004</strain>
    </source>
</reference>
<evidence type="ECO:0000256" key="4">
    <source>
        <dbReference type="ARBA" id="ARBA00023136"/>
    </source>
</evidence>
<dbReference type="KEGG" id="fki:FK004_14555"/>
<dbReference type="GO" id="GO:0016020">
    <property type="term" value="C:membrane"/>
    <property type="evidence" value="ECO:0007669"/>
    <property type="project" value="UniProtKB-SubCell"/>
</dbReference>
<feature type="transmembrane region" description="Helical" evidence="5">
    <location>
        <begin position="5"/>
        <end position="23"/>
    </location>
</feature>
<evidence type="ECO:0000313" key="6">
    <source>
        <dbReference type="EMBL" id="AWG26362.1"/>
    </source>
</evidence>
<evidence type="ECO:0000256" key="1">
    <source>
        <dbReference type="ARBA" id="ARBA00004141"/>
    </source>
</evidence>
<proteinExistence type="predicted"/>
<keyword evidence="7" id="KW-1185">Reference proteome</keyword>
<feature type="transmembrane region" description="Helical" evidence="5">
    <location>
        <begin position="82"/>
        <end position="101"/>
    </location>
</feature>
<keyword evidence="2 5" id="KW-0812">Transmembrane</keyword>
<gene>
    <name evidence="6" type="ORF">FK004_14555</name>
</gene>
<evidence type="ECO:0000256" key="3">
    <source>
        <dbReference type="ARBA" id="ARBA00022989"/>
    </source>
</evidence>
<dbReference type="OrthoDB" id="1354160at2"/>